<dbReference type="EMBL" id="BK014722">
    <property type="protein sequence ID" value="DAD69526.1"/>
    <property type="molecule type" value="Genomic_DNA"/>
</dbReference>
<reference evidence="1" key="1">
    <citation type="journal article" date="2021" name="Proc. Natl. Acad. Sci. U.S.A.">
        <title>A Catalog of Tens of Thousands of Viruses from Human Metagenomes Reveals Hidden Associations with Chronic Diseases.</title>
        <authorList>
            <person name="Tisza M.J."/>
            <person name="Buck C.B."/>
        </authorList>
    </citation>
    <scope>NUCLEOTIDE SEQUENCE</scope>
    <source>
        <strain evidence="1">CtR0j7</strain>
    </source>
</reference>
<accession>A0A8S5LHP7</accession>
<name>A0A8S5LHP7_9CAUD</name>
<evidence type="ECO:0000313" key="1">
    <source>
        <dbReference type="EMBL" id="DAD69526.1"/>
    </source>
</evidence>
<organism evidence="1">
    <name type="scientific">Siphoviridae sp. ctR0j7</name>
    <dbReference type="NCBI Taxonomy" id="2823580"/>
    <lineage>
        <taxon>Viruses</taxon>
        <taxon>Duplodnaviria</taxon>
        <taxon>Heunggongvirae</taxon>
        <taxon>Uroviricota</taxon>
        <taxon>Caudoviricetes</taxon>
    </lineage>
</organism>
<protein>
    <submittedName>
        <fullName evidence="1">Uncharacterized protein</fullName>
    </submittedName>
</protein>
<proteinExistence type="predicted"/>
<sequence>MIECEFFSTILLYFGESYVWGFLRFRLLTT</sequence>